<accession>A0A9Q3I541</accession>
<name>A0A9Q3I541_9BASI</name>
<evidence type="ECO:0000313" key="3">
    <source>
        <dbReference type="Proteomes" id="UP000765509"/>
    </source>
</evidence>
<keyword evidence="3" id="KW-1185">Reference proteome</keyword>
<dbReference type="AlphaFoldDB" id="A0A9Q3I541"/>
<feature type="region of interest" description="Disordered" evidence="1">
    <location>
        <begin position="47"/>
        <end position="70"/>
    </location>
</feature>
<organism evidence="2 3">
    <name type="scientific">Austropuccinia psidii MF-1</name>
    <dbReference type="NCBI Taxonomy" id="1389203"/>
    <lineage>
        <taxon>Eukaryota</taxon>
        <taxon>Fungi</taxon>
        <taxon>Dikarya</taxon>
        <taxon>Basidiomycota</taxon>
        <taxon>Pucciniomycotina</taxon>
        <taxon>Pucciniomycetes</taxon>
        <taxon>Pucciniales</taxon>
        <taxon>Sphaerophragmiaceae</taxon>
        <taxon>Austropuccinia</taxon>
    </lineage>
</organism>
<dbReference type="OrthoDB" id="3929326at2759"/>
<evidence type="ECO:0000256" key="1">
    <source>
        <dbReference type="SAM" id="MobiDB-lite"/>
    </source>
</evidence>
<feature type="compositionally biased region" description="Basic and acidic residues" evidence="1">
    <location>
        <begin position="47"/>
        <end position="57"/>
    </location>
</feature>
<protein>
    <submittedName>
        <fullName evidence="2">Uncharacterized protein</fullName>
    </submittedName>
</protein>
<comment type="caution">
    <text evidence="2">The sequence shown here is derived from an EMBL/GenBank/DDBJ whole genome shotgun (WGS) entry which is preliminary data.</text>
</comment>
<proteinExistence type="predicted"/>
<reference evidence="2" key="1">
    <citation type="submission" date="2021-03" db="EMBL/GenBank/DDBJ databases">
        <title>Draft genome sequence of rust myrtle Austropuccinia psidii MF-1, a brazilian biotype.</title>
        <authorList>
            <person name="Quecine M.C."/>
            <person name="Pachon D.M.R."/>
            <person name="Bonatelli M.L."/>
            <person name="Correr F.H."/>
            <person name="Franceschini L.M."/>
            <person name="Leite T.F."/>
            <person name="Margarido G.R.A."/>
            <person name="Almeida C.A."/>
            <person name="Ferrarezi J.A."/>
            <person name="Labate C.A."/>
        </authorList>
    </citation>
    <scope>NUCLEOTIDE SEQUENCE</scope>
    <source>
        <strain evidence="2">MF-1</strain>
    </source>
</reference>
<gene>
    <name evidence="2" type="ORF">O181_069796</name>
</gene>
<dbReference type="EMBL" id="AVOT02035678">
    <property type="protein sequence ID" value="MBW0530081.1"/>
    <property type="molecule type" value="Genomic_DNA"/>
</dbReference>
<dbReference type="Proteomes" id="UP000765509">
    <property type="component" value="Unassembled WGS sequence"/>
</dbReference>
<evidence type="ECO:0000313" key="2">
    <source>
        <dbReference type="EMBL" id="MBW0530081.1"/>
    </source>
</evidence>
<sequence>MRESSFEPFTIIKLVINNRVEVKLSMEFLMKHPVFPVILVKPYHQTEGDKFPKRKESPSLGKVVEEDSPSPVKRRLGASKIKINGKDHIQYLVRFKK</sequence>